<dbReference type="OrthoDB" id="5329749at2759"/>
<accession>A0A7R8AQ69</accession>
<dbReference type="RefSeq" id="XP_041558936.1">
    <property type="nucleotide sequence ID" value="XM_041706563.1"/>
</dbReference>
<name>A0A7R8AQ69_9EURO</name>
<keyword evidence="1" id="KW-0472">Membrane</keyword>
<evidence type="ECO:0000256" key="1">
    <source>
        <dbReference type="SAM" id="Phobius"/>
    </source>
</evidence>
<evidence type="ECO:0000313" key="2">
    <source>
        <dbReference type="EMBL" id="BCS26742.1"/>
    </source>
</evidence>
<dbReference type="EMBL" id="AP024447">
    <property type="protein sequence ID" value="BCS26742.1"/>
    <property type="molecule type" value="Genomic_DNA"/>
</dbReference>
<proteinExistence type="predicted"/>
<gene>
    <name evidence="2" type="ORF">APUU_51453S</name>
</gene>
<dbReference type="Proteomes" id="UP000654913">
    <property type="component" value="Chromosome 5"/>
</dbReference>
<protein>
    <submittedName>
        <fullName evidence="2">Uncharacterized protein</fullName>
    </submittedName>
</protein>
<reference evidence="2" key="2">
    <citation type="submission" date="2021-02" db="EMBL/GenBank/DDBJ databases">
        <title>Aspergillus puulaauensis MK2 genome sequence.</title>
        <authorList>
            <person name="Futagami T."/>
            <person name="Mori K."/>
            <person name="Kadooka C."/>
            <person name="Tanaka T."/>
        </authorList>
    </citation>
    <scope>NUCLEOTIDE SEQUENCE</scope>
    <source>
        <strain evidence="2">MK2</strain>
    </source>
</reference>
<evidence type="ECO:0000313" key="3">
    <source>
        <dbReference type="Proteomes" id="UP000654913"/>
    </source>
</evidence>
<keyword evidence="1" id="KW-0812">Transmembrane</keyword>
<dbReference type="AlphaFoldDB" id="A0A7R8AQ69"/>
<reference evidence="2" key="1">
    <citation type="submission" date="2021-01" db="EMBL/GenBank/DDBJ databases">
        <authorList>
            <consortium name="Aspergillus puulaauensis MK2 genome sequencing consortium"/>
            <person name="Kazuki M."/>
            <person name="Futagami T."/>
        </authorList>
    </citation>
    <scope>NUCLEOTIDE SEQUENCE</scope>
    <source>
        <strain evidence="2">MK2</strain>
    </source>
</reference>
<feature type="transmembrane region" description="Helical" evidence="1">
    <location>
        <begin position="20"/>
        <end position="38"/>
    </location>
</feature>
<dbReference type="KEGG" id="apuu:APUU_51453S"/>
<organism evidence="2 3">
    <name type="scientific">Aspergillus puulaauensis</name>
    <dbReference type="NCBI Taxonomy" id="1220207"/>
    <lineage>
        <taxon>Eukaryota</taxon>
        <taxon>Fungi</taxon>
        <taxon>Dikarya</taxon>
        <taxon>Ascomycota</taxon>
        <taxon>Pezizomycotina</taxon>
        <taxon>Eurotiomycetes</taxon>
        <taxon>Eurotiomycetidae</taxon>
        <taxon>Eurotiales</taxon>
        <taxon>Aspergillaceae</taxon>
        <taxon>Aspergillus</taxon>
    </lineage>
</organism>
<keyword evidence="1" id="KW-1133">Transmembrane helix</keyword>
<dbReference type="GeneID" id="64976747"/>
<sequence length="204" mass="23728">MLPDACIPCEDSPLSITGSILTILTFVYALVVSAAFYLHRLHRANEETYTIFERTAEDIVEQSVEIQAFSSAYLTGSFQHEDRVLQTRMQRLLKRTEEPLQIMQDFASKYVLDFKPDPRLFEKRFFGRAKFAVNSESMRRTHLELDRLRKELRSLEVQILIRHQQRTLREQQEILRKLYESGAQSLDDKDEGLAVDAGNSKISQ</sequence>
<keyword evidence="3" id="KW-1185">Reference proteome</keyword>